<dbReference type="Pfam" id="PF01119">
    <property type="entry name" value="DNA_mis_repair"/>
    <property type="match status" value="1"/>
</dbReference>
<dbReference type="PANTHER" id="PTHR10073:SF41">
    <property type="entry name" value="MISMATCH REPAIR PROTEIN, PUTATIVE (AFU_ORTHOLOGUE AFUA_8G05820)-RELATED"/>
    <property type="match status" value="1"/>
</dbReference>
<dbReference type="InterPro" id="IPR014721">
    <property type="entry name" value="Ribsml_uS5_D2-typ_fold_subgr"/>
</dbReference>
<comment type="caution">
    <text evidence="5">The sequence shown here is derived from an EMBL/GenBank/DDBJ whole genome shotgun (WGS) entry which is preliminary data.</text>
</comment>
<evidence type="ECO:0000256" key="3">
    <source>
        <dbReference type="SAM" id="MobiDB-lite"/>
    </source>
</evidence>
<evidence type="ECO:0000313" key="5">
    <source>
        <dbReference type="EMBL" id="GAD96973.1"/>
    </source>
</evidence>
<feature type="compositionally biased region" description="Polar residues" evidence="3">
    <location>
        <begin position="722"/>
        <end position="732"/>
    </location>
</feature>
<accession>V5FY20</accession>
<dbReference type="InterPro" id="IPR036890">
    <property type="entry name" value="HATPase_C_sf"/>
</dbReference>
<feature type="compositionally biased region" description="Low complexity" evidence="3">
    <location>
        <begin position="474"/>
        <end position="511"/>
    </location>
</feature>
<dbReference type="SUPFAM" id="SSF54211">
    <property type="entry name" value="Ribosomal protein S5 domain 2-like"/>
    <property type="match status" value="1"/>
</dbReference>
<dbReference type="InterPro" id="IPR038973">
    <property type="entry name" value="MutL/Mlh/Pms-like"/>
</dbReference>
<dbReference type="Pfam" id="PF02518">
    <property type="entry name" value="HATPase_c"/>
    <property type="match status" value="1"/>
</dbReference>
<evidence type="ECO:0000256" key="1">
    <source>
        <dbReference type="ARBA" id="ARBA00006082"/>
    </source>
</evidence>
<dbReference type="SMART" id="SM01340">
    <property type="entry name" value="DNA_mis_repair"/>
    <property type="match status" value="1"/>
</dbReference>
<dbReference type="Gene3D" id="3.30.230.10">
    <property type="match status" value="1"/>
</dbReference>
<keyword evidence="6" id="KW-1185">Reference proteome</keyword>
<dbReference type="GO" id="GO:0005524">
    <property type="term" value="F:ATP binding"/>
    <property type="evidence" value="ECO:0007669"/>
    <property type="project" value="InterPro"/>
</dbReference>
<dbReference type="GO" id="GO:0032389">
    <property type="term" value="C:MutLalpha complex"/>
    <property type="evidence" value="ECO:0007669"/>
    <property type="project" value="TreeGrafter"/>
</dbReference>
<keyword evidence="2" id="KW-0227">DNA damage</keyword>
<dbReference type="PANTHER" id="PTHR10073">
    <property type="entry name" value="DNA MISMATCH REPAIR PROTEIN MLH, PMS, MUTL"/>
    <property type="match status" value="1"/>
</dbReference>
<dbReference type="InterPro" id="IPR013507">
    <property type="entry name" value="DNA_mismatch_S5_2-like"/>
</dbReference>
<dbReference type="InterPro" id="IPR002099">
    <property type="entry name" value="MutL/Mlh/PMS"/>
</dbReference>
<organism evidence="5 6">
    <name type="scientific">Byssochlamys spectabilis (strain No. 5 / NBRC 109023)</name>
    <name type="common">Paecilomyces variotii</name>
    <dbReference type="NCBI Taxonomy" id="1356009"/>
    <lineage>
        <taxon>Eukaryota</taxon>
        <taxon>Fungi</taxon>
        <taxon>Dikarya</taxon>
        <taxon>Ascomycota</taxon>
        <taxon>Pezizomycotina</taxon>
        <taxon>Eurotiomycetes</taxon>
        <taxon>Eurotiomycetidae</taxon>
        <taxon>Eurotiales</taxon>
        <taxon>Thermoascaceae</taxon>
        <taxon>Paecilomyces</taxon>
    </lineage>
</organism>
<dbReference type="NCBIfam" id="TIGR00585">
    <property type="entry name" value="mutl"/>
    <property type="match status" value="1"/>
</dbReference>
<feature type="region of interest" description="Disordered" evidence="3">
    <location>
        <begin position="707"/>
        <end position="735"/>
    </location>
</feature>
<name>V5FY20_BYSSN</name>
<dbReference type="GO" id="GO:0016887">
    <property type="term" value="F:ATP hydrolysis activity"/>
    <property type="evidence" value="ECO:0007669"/>
    <property type="project" value="InterPro"/>
</dbReference>
<dbReference type="GO" id="GO:0140664">
    <property type="term" value="F:ATP-dependent DNA damage sensor activity"/>
    <property type="evidence" value="ECO:0007669"/>
    <property type="project" value="InterPro"/>
</dbReference>
<dbReference type="InterPro" id="IPR003594">
    <property type="entry name" value="HATPase_dom"/>
</dbReference>
<dbReference type="SUPFAM" id="SSF55874">
    <property type="entry name" value="ATPase domain of HSP90 chaperone/DNA topoisomerase II/histidine kinase"/>
    <property type="match status" value="1"/>
</dbReference>
<dbReference type="InParanoid" id="V5FY20"/>
<reference evidence="6" key="1">
    <citation type="journal article" date="2014" name="Genome Announc.">
        <title>Draft genome sequence of the formaldehyde-resistant fungus Byssochlamys spectabilis No. 5 (anamorph Paecilomyces variotii No. 5) (NBRC109023).</title>
        <authorList>
            <person name="Oka T."/>
            <person name="Ekino K."/>
            <person name="Fukuda K."/>
            <person name="Nomura Y."/>
        </authorList>
    </citation>
    <scope>NUCLEOTIDE SEQUENCE [LARGE SCALE GENOMIC DNA]</scope>
    <source>
        <strain evidence="6">No. 5 / NBRC 109023</strain>
    </source>
</reference>
<feature type="domain" description="DNA mismatch repair protein S5" evidence="4">
    <location>
        <begin position="210"/>
        <end position="354"/>
    </location>
</feature>
<dbReference type="Proteomes" id="UP000018001">
    <property type="component" value="Unassembled WGS sequence"/>
</dbReference>
<dbReference type="PROSITE" id="PS00058">
    <property type="entry name" value="DNA_MISMATCH_REPAIR_1"/>
    <property type="match status" value="1"/>
</dbReference>
<dbReference type="eggNOG" id="KOG1978">
    <property type="taxonomic scope" value="Eukaryota"/>
</dbReference>
<proteinExistence type="inferred from homology"/>
<dbReference type="AlphaFoldDB" id="V5FY20"/>
<gene>
    <name evidence="5" type="ORF">PVAR5_5641</name>
</gene>
<dbReference type="Gene3D" id="3.30.565.10">
    <property type="entry name" value="Histidine kinase-like ATPase, C-terminal domain"/>
    <property type="match status" value="1"/>
</dbReference>
<dbReference type="InterPro" id="IPR020568">
    <property type="entry name" value="Ribosomal_Su5_D2-typ_SF"/>
</dbReference>
<dbReference type="OrthoDB" id="10263226at2759"/>
<dbReference type="InterPro" id="IPR014762">
    <property type="entry name" value="DNA_mismatch_repair_CS"/>
</dbReference>
<dbReference type="GO" id="GO:0030983">
    <property type="term" value="F:mismatched DNA binding"/>
    <property type="evidence" value="ECO:0007669"/>
    <property type="project" value="InterPro"/>
</dbReference>
<feature type="region of interest" description="Disordered" evidence="3">
    <location>
        <begin position="457"/>
        <end position="520"/>
    </location>
</feature>
<dbReference type="EMBL" id="BAUL01000180">
    <property type="protein sequence ID" value="GAD96973.1"/>
    <property type="molecule type" value="Genomic_DNA"/>
</dbReference>
<comment type="similarity">
    <text evidence="1">Belongs to the DNA mismatch repair MutL/HexB family.</text>
</comment>
<feature type="compositionally biased region" description="Polar residues" evidence="3">
    <location>
        <begin position="384"/>
        <end position="393"/>
    </location>
</feature>
<dbReference type="HOGENOM" id="CLU_011171_2_0_1"/>
<dbReference type="FunFam" id="3.30.565.10:FF:000017">
    <property type="entry name" value="PMS1 homolog 1, mismatch repair system component"/>
    <property type="match status" value="1"/>
</dbReference>
<dbReference type="GO" id="GO:0006298">
    <property type="term" value="P:mismatch repair"/>
    <property type="evidence" value="ECO:0007669"/>
    <property type="project" value="InterPro"/>
</dbReference>
<evidence type="ECO:0000256" key="2">
    <source>
        <dbReference type="ARBA" id="ARBA00022763"/>
    </source>
</evidence>
<evidence type="ECO:0000259" key="4">
    <source>
        <dbReference type="SMART" id="SM01340"/>
    </source>
</evidence>
<feature type="region of interest" description="Disordered" evidence="3">
    <location>
        <begin position="374"/>
        <end position="397"/>
    </location>
</feature>
<dbReference type="GO" id="GO:0061982">
    <property type="term" value="P:meiosis I cell cycle process"/>
    <property type="evidence" value="ECO:0007669"/>
    <property type="project" value="UniProtKB-ARBA"/>
</dbReference>
<protein>
    <submittedName>
        <fullName evidence="5">DNA mismatch repair protein</fullName>
    </submittedName>
</protein>
<evidence type="ECO:0000313" key="6">
    <source>
        <dbReference type="Proteomes" id="UP000018001"/>
    </source>
</evidence>
<sequence>MPIAALPQSTARAIGSTSVLSDACSVVKELLDNSLDANASSISIEISQNTVDLIQVKDNGRGIPSEDHSFVCKRSFTSKIQTLDDLRNVGGTSLGFRGEALASTCEMSGGVNITTRVESQVVGTSLNSERASHPVGTTVRVTDFLKHIPVRRQTAIKSASKTITRIKKLLQAYAMAQPSKRISFRVLKSKNGNGNWTYAPKPNTALREAALLVAGSETANNCTVITWSSKEVGEHETEHDTTANYKLTAFLPKADSDFTKVSSGGQYVSVDGRPVSTSRGTPRDIIKLFRTYIRSAARSKDDEASLSDPFLCLHIRCPKGSYDANIEPAKDDVLFTDSTALISLSEDLFKRVYGEVDHGATSDLGQSKTILAESKQTEDHDIQQTHGGSQASSVPGDARQSYIHHTLNNNRPNVSCNDTPTRSGHIDIRNPWAFARINTSTHSAGNARAHYANLLTPSRTQEAPGSPEPESITRSRNSGSPPLPSPSNSDSTLSSGSRRSSLFMRSSQLSPAHAAYTKSHRDIAKDRYGNGALDTWFQKITQSSFNHMSACGSSQDTQDVIIEDRGPEHSGREKYPPQGRSLEDYANDVLDNERTNISTDEINVPGISGRDSPVDDIEDIGPSEDAVHRRQEFPVLEQWSSRLHQSSAPAFSSETELALDFERRKKAVLQSRRLQTKAFLGSTAPREYEPPSSSPHQNRYLAARAALATPGTESVAEMPHSAHTTEASNPPLTSDDPRAYFIRHRNTIGKSESSSRDLKVRRVHTNKLPLERIPDGSSLHDTGLKVAMDLDHLSSSFVQICKVDSYSRSGTSSEAFADMISKPLLHLWDVRLSDLIKKNYRSVETDNEPNISLDLSAIESHAHESHN</sequence>